<evidence type="ECO:0000313" key="2">
    <source>
        <dbReference type="EMBL" id="KAK9870065.1"/>
    </source>
</evidence>
<dbReference type="InterPro" id="IPR000494">
    <property type="entry name" value="Rcpt_L-dom"/>
</dbReference>
<dbReference type="EMBL" id="JARQZJ010000002">
    <property type="protein sequence ID" value="KAK9870065.1"/>
    <property type="molecule type" value="Genomic_DNA"/>
</dbReference>
<name>A0AAW1TQM8_9CUCU</name>
<dbReference type="Pfam" id="PF01030">
    <property type="entry name" value="Recep_L_domain"/>
    <property type="match status" value="1"/>
</dbReference>
<dbReference type="Proteomes" id="UP001431783">
    <property type="component" value="Unassembled WGS sequence"/>
</dbReference>
<keyword evidence="3" id="KW-1185">Reference proteome</keyword>
<sequence>MNAKVCSTIDIRNEPSQLNNLQGCRIVNGILYFVLMDNFTYLDFDGFSFPNLIEVTEYVVLFRVIGLTTLRTLFPNLAFIGGKKLLTKEKYSAALTIFDMPDLTEVRCKCRKI</sequence>
<reference evidence="2 3" key="1">
    <citation type="submission" date="2023-03" db="EMBL/GenBank/DDBJ databases">
        <title>Genome insight into feeding habits of ladybird beetles.</title>
        <authorList>
            <person name="Li H.-S."/>
            <person name="Huang Y.-H."/>
            <person name="Pang H."/>
        </authorList>
    </citation>
    <scope>NUCLEOTIDE SEQUENCE [LARGE SCALE GENOMIC DNA]</scope>
    <source>
        <strain evidence="2">SYSU_2023b</strain>
        <tissue evidence="2">Whole body</tissue>
    </source>
</reference>
<accession>A0AAW1TQM8</accession>
<feature type="domain" description="Receptor L-domain" evidence="1">
    <location>
        <begin position="23"/>
        <end position="108"/>
    </location>
</feature>
<dbReference type="Gene3D" id="3.80.20.20">
    <property type="entry name" value="Receptor L-domain"/>
    <property type="match status" value="1"/>
</dbReference>
<protein>
    <recommendedName>
        <fullName evidence="1">Receptor L-domain domain-containing protein</fullName>
    </recommendedName>
</protein>
<dbReference type="AlphaFoldDB" id="A0AAW1TQM8"/>
<dbReference type="InterPro" id="IPR036941">
    <property type="entry name" value="Rcpt_L-dom_sf"/>
</dbReference>
<evidence type="ECO:0000313" key="3">
    <source>
        <dbReference type="Proteomes" id="UP001431783"/>
    </source>
</evidence>
<gene>
    <name evidence="2" type="ORF">WA026_006159</name>
</gene>
<evidence type="ECO:0000259" key="1">
    <source>
        <dbReference type="Pfam" id="PF01030"/>
    </source>
</evidence>
<proteinExistence type="predicted"/>
<organism evidence="2 3">
    <name type="scientific">Henosepilachna vigintioctopunctata</name>
    <dbReference type="NCBI Taxonomy" id="420089"/>
    <lineage>
        <taxon>Eukaryota</taxon>
        <taxon>Metazoa</taxon>
        <taxon>Ecdysozoa</taxon>
        <taxon>Arthropoda</taxon>
        <taxon>Hexapoda</taxon>
        <taxon>Insecta</taxon>
        <taxon>Pterygota</taxon>
        <taxon>Neoptera</taxon>
        <taxon>Endopterygota</taxon>
        <taxon>Coleoptera</taxon>
        <taxon>Polyphaga</taxon>
        <taxon>Cucujiformia</taxon>
        <taxon>Coccinelloidea</taxon>
        <taxon>Coccinellidae</taxon>
        <taxon>Epilachninae</taxon>
        <taxon>Epilachnini</taxon>
        <taxon>Henosepilachna</taxon>
    </lineage>
</organism>
<comment type="caution">
    <text evidence="2">The sequence shown here is derived from an EMBL/GenBank/DDBJ whole genome shotgun (WGS) entry which is preliminary data.</text>
</comment>
<dbReference type="SUPFAM" id="SSF52058">
    <property type="entry name" value="L domain-like"/>
    <property type="match status" value="1"/>
</dbReference>